<dbReference type="RefSeq" id="WP_220338515.1">
    <property type="nucleotide sequence ID" value="NZ_JAEUAX010000001.1"/>
</dbReference>
<feature type="chain" id="PRO_5046977396" evidence="1">
    <location>
        <begin position="40"/>
        <end position="190"/>
    </location>
</feature>
<sequence length="190" mass="19194">MPESATTPPRRFGLTAARLAAVIATGVLIALPPAATAHADVTEPTPVVEGGTASLARDWRWPVHPFRLVRPFVAPAHEYGPGHRGIDLLPVGEGVVRAPAAGVVAFSGQVAGRGVLTVDHGDGLVSTLEPIDSALPAGTPVDAAAALGTVSVGGHAEAGTVHFGVRLDGVYINPLVLLGGVPRAVLLPCC</sequence>
<dbReference type="EMBL" id="JAEUAX010000001">
    <property type="protein sequence ID" value="MBW9108369.1"/>
    <property type="molecule type" value="Genomic_DNA"/>
</dbReference>
<dbReference type="InterPro" id="IPR016047">
    <property type="entry name" value="M23ase_b-sheet_dom"/>
</dbReference>
<feature type="domain" description="M23ase beta-sheet core" evidence="2">
    <location>
        <begin position="82"/>
        <end position="174"/>
    </location>
</feature>
<dbReference type="Pfam" id="PF01551">
    <property type="entry name" value="Peptidase_M23"/>
    <property type="match status" value="1"/>
</dbReference>
<dbReference type="InterPro" id="IPR011055">
    <property type="entry name" value="Dup_hybrid_motif"/>
</dbReference>
<accession>A0ABS7HSR0</accession>
<gene>
    <name evidence="3" type="ORF">JNB61_01125</name>
</gene>
<dbReference type="SUPFAM" id="SSF51261">
    <property type="entry name" value="Duplicated hybrid motif"/>
    <property type="match status" value="1"/>
</dbReference>
<evidence type="ECO:0000313" key="3">
    <source>
        <dbReference type="EMBL" id="MBW9108369.1"/>
    </source>
</evidence>
<proteinExistence type="predicted"/>
<feature type="signal peptide" evidence="1">
    <location>
        <begin position="1"/>
        <end position="39"/>
    </location>
</feature>
<reference evidence="3 4" key="1">
    <citation type="journal article" date="2021" name="MBio">
        <title>Poor Competitiveness of Bradyrhizobium in Pigeon Pea Root Colonization in Indian Soils.</title>
        <authorList>
            <person name="Chalasani D."/>
            <person name="Basu A."/>
            <person name="Pullabhotla S.V.S.R.N."/>
            <person name="Jorrin B."/>
            <person name="Neal A.L."/>
            <person name="Poole P.S."/>
            <person name="Podile A.R."/>
            <person name="Tkacz A."/>
        </authorList>
    </citation>
    <scope>NUCLEOTIDE SEQUENCE [LARGE SCALE GENOMIC DNA]</scope>
    <source>
        <strain evidence="3 4">HU12</strain>
    </source>
</reference>
<evidence type="ECO:0000259" key="2">
    <source>
        <dbReference type="Pfam" id="PF01551"/>
    </source>
</evidence>
<dbReference type="Proteomes" id="UP000777440">
    <property type="component" value="Unassembled WGS sequence"/>
</dbReference>
<dbReference type="CDD" id="cd12797">
    <property type="entry name" value="M23_peptidase"/>
    <property type="match status" value="1"/>
</dbReference>
<name>A0ABS7HSR0_9MICO</name>
<evidence type="ECO:0000313" key="4">
    <source>
        <dbReference type="Proteomes" id="UP000777440"/>
    </source>
</evidence>
<dbReference type="Gene3D" id="2.70.70.10">
    <property type="entry name" value="Glucose Permease (Domain IIA)"/>
    <property type="match status" value="1"/>
</dbReference>
<keyword evidence="4" id="KW-1185">Reference proteome</keyword>
<protein>
    <submittedName>
        <fullName evidence="3">M23 family metallopeptidase</fullName>
    </submittedName>
</protein>
<keyword evidence="1" id="KW-0732">Signal</keyword>
<organism evidence="3 4">
    <name type="scientific">Microbacterium ureisolvens</name>
    <dbReference type="NCBI Taxonomy" id="2781186"/>
    <lineage>
        <taxon>Bacteria</taxon>
        <taxon>Bacillati</taxon>
        <taxon>Actinomycetota</taxon>
        <taxon>Actinomycetes</taxon>
        <taxon>Micrococcales</taxon>
        <taxon>Microbacteriaceae</taxon>
        <taxon>Microbacterium</taxon>
    </lineage>
</organism>
<comment type="caution">
    <text evidence="3">The sequence shown here is derived from an EMBL/GenBank/DDBJ whole genome shotgun (WGS) entry which is preliminary data.</text>
</comment>
<evidence type="ECO:0000256" key="1">
    <source>
        <dbReference type="SAM" id="SignalP"/>
    </source>
</evidence>